<dbReference type="NCBIfam" id="TIGR00281">
    <property type="entry name" value="SMC-Scp complex subunit ScpB"/>
    <property type="match status" value="1"/>
</dbReference>
<keyword evidence="4" id="KW-0131">Cell cycle</keyword>
<proteinExistence type="predicted"/>
<evidence type="ECO:0000256" key="5">
    <source>
        <dbReference type="SAM" id="MobiDB-lite"/>
    </source>
</evidence>
<keyword evidence="1" id="KW-0963">Cytoplasm</keyword>
<dbReference type="SUPFAM" id="SSF46785">
    <property type="entry name" value="Winged helix' DNA-binding domain"/>
    <property type="match status" value="2"/>
</dbReference>
<dbReference type="PANTHER" id="PTHR34298:SF2">
    <property type="entry name" value="SEGREGATION AND CONDENSATION PROTEIN B"/>
    <property type="match status" value="1"/>
</dbReference>
<dbReference type="RefSeq" id="WP_262566851.1">
    <property type="nucleotide sequence ID" value="NZ_JAPFCC010000001.1"/>
</dbReference>
<keyword evidence="2" id="KW-0132">Cell division</keyword>
<dbReference type="InterPro" id="IPR005234">
    <property type="entry name" value="ScpB_csome_segregation"/>
</dbReference>
<feature type="region of interest" description="Disordered" evidence="5">
    <location>
        <begin position="254"/>
        <end position="277"/>
    </location>
</feature>
<accession>A0ABT3MR50</accession>
<gene>
    <name evidence="6" type="primary">scpB</name>
    <name evidence="6" type="ORF">NX722_04195</name>
</gene>
<evidence type="ECO:0000256" key="2">
    <source>
        <dbReference type="ARBA" id="ARBA00022618"/>
    </source>
</evidence>
<dbReference type="InterPro" id="IPR036388">
    <property type="entry name" value="WH-like_DNA-bd_sf"/>
</dbReference>
<evidence type="ECO:0000256" key="3">
    <source>
        <dbReference type="ARBA" id="ARBA00022829"/>
    </source>
</evidence>
<dbReference type="Gene3D" id="1.10.10.10">
    <property type="entry name" value="Winged helix-like DNA-binding domain superfamily/Winged helix DNA-binding domain"/>
    <property type="match status" value="2"/>
</dbReference>
<evidence type="ECO:0000256" key="1">
    <source>
        <dbReference type="ARBA" id="ARBA00022490"/>
    </source>
</evidence>
<comment type="caution">
    <text evidence="6">The sequence shown here is derived from an EMBL/GenBank/DDBJ whole genome shotgun (WGS) entry which is preliminary data.</text>
</comment>
<keyword evidence="7" id="KW-1185">Reference proteome</keyword>
<dbReference type="InterPro" id="IPR036390">
    <property type="entry name" value="WH_DNA-bd_sf"/>
</dbReference>
<name>A0ABT3MR50_9GAMM</name>
<evidence type="ECO:0000313" key="7">
    <source>
        <dbReference type="Proteomes" id="UP001209854"/>
    </source>
</evidence>
<feature type="compositionally biased region" description="Polar residues" evidence="5">
    <location>
        <begin position="262"/>
        <end position="271"/>
    </location>
</feature>
<dbReference type="Pfam" id="PF04079">
    <property type="entry name" value="SMC_ScpB"/>
    <property type="match status" value="1"/>
</dbReference>
<evidence type="ECO:0000313" key="6">
    <source>
        <dbReference type="EMBL" id="MCW7551853.1"/>
    </source>
</evidence>
<keyword evidence="3" id="KW-0159">Chromosome partition</keyword>
<sequence length="277" mass="31244">MDIEQLQRILEGALLASNKPLTLEQMMGLFSKANVSKENVSEEEVPDANAFREALVALSESCEGRGFELKQVASGYRFQVREELAPWVGRLWEEKPQRYTRAMLETLALIAYRQPITRGEIEEIRGVSVSSNIIRTLQEREWIRVVGHRDVPGRPAMFATTRQFLDYFNLQNLTELPPLSEIRDLEAMAKQLNETPEQGSLDVETTEATDAGEAHEVIEVEKQSAAALFAELDEMEADLPDNFDDLIKKQKVEALELDESTDNPTSTSTNESPEDSL</sequence>
<dbReference type="Proteomes" id="UP001209854">
    <property type="component" value="Unassembled WGS sequence"/>
</dbReference>
<organism evidence="6 7">
    <name type="scientific">Endozoicomonas gorgoniicola</name>
    <dbReference type="NCBI Taxonomy" id="1234144"/>
    <lineage>
        <taxon>Bacteria</taxon>
        <taxon>Pseudomonadati</taxon>
        <taxon>Pseudomonadota</taxon>
        <taxon>Gammaproteobacteria</taxon>
        <taxon>Oceanospirillales</taxon>
        <taxon>Endozoicomonadaceae</taxon>
        <taxon>Endozoicomonas</taxon>
    </lineage>
</organism>
<protein>
    <submittedName>
        <fullName evidence="6">SMC-Scp complex subunit ScpB</fullName>
    </submittedName>
</protein>
<dbReference type="EMBL" id="JAPFCC010000001">
    <property type="protein sequence ID" value="MCW7551853.1"/>
    <property type="molecule type" value="Genomic_DNA"/>
</dbReference>
<dbReference type="PANTHER" id="PTHR34298">
    <property type="entry name" value="SEGREGATION AND CONDENSATION PROTEIN B"/>
    <property type="match status" value="1"/>
</dbReference>
<evidence type="ECO:0000256" key="4">
    <source>
        <dbReference type="ARBA" id="ARBA00023306"/>
    </source>
</evidence>
<reference evidence="6 7" key="1">
    <citation type="submission" date="2022-10" db="EMBL/GenBank/DDBJ databases">
        <title>High-quality genome sequences of two octocoral-associated bacteria, Endozoicomonas euniceicola EF212 and Endozoicomonas gorgoniicola PS125.</title>
        <authorList>
            <person name="Chiou Y.-J."/>
            <person name="Chen Y.-H."/>
        </authorList>
    </citation>
    <scope>NUCLEOTIDE SEQUENCE [LARGE SCALE GENOMIC DNA]</scope>
    <source>
        <strain evidence="6 7">PS125</strain>
    </source>
</reference>